<name>A0A5A5TBC5_9CHLR</name>
<dbReference type="RefSeq" id="WP_149401444.1">
    <property type="nucleotide sequence ID" value="NZ_BIXY01000024.1"/>
</dbReference>
<sequence length="79" mass="8976">MSEVEQLRRQIALECEAMQRLMHDFAAVAKHEVITHHYAVIADCQSQLETLVGNDEASIITVETYKHAMETMEAPYVSL</sequence>
<organism evidence="1 2">
    <name type="scientific">Dictyobacter arantiisoli</name>
    <dbReference type="NCBI Taxonomy" id="2014874"/>
    <lineage>
        <taxon>Bacteria</taxon>
        <taxon>Bacillati</taxon>
        <taxon>Chloroflexota</taxon>
        <taxon>Ktedonobacteria</taxon>
        <taxon>Ktedonobacterales</taxon>
        <taxon>Dictyobacteraceae</taxon>
        <taxon>Dictyobacter</taxon>
    </lineage>
</organism>
<dbReference type="OrthoDB" id="164902at2"/>
<evidence type="ECO:0000313" key="1">
    <source>
        <dbReference type="EMBL" id="GCF08456.1"/>
    </source>
</evidence>
<keyword evidence="2" id="KW-1185">Reference proteome</keyword>
<evidence type="ECO:0000313" key="2">
    <source>
        <dbReference type="Proteomes" id="UP000322530"/>
    </source>
</evidence>
<comment type="caution">
    <text evidence="1">The sequence shown here is derived from an EMBL/GenBank/DDBJ whole genome shotgun (WGS) entry which is preliminary data.</text>
</comment>
<dbReference type="AlphaFoldDB" id="A0A5A5TBC5"/>
<dbReference type="Proteomes" id="UP000322530">
    <property type="component" value="Unassembled WGS sequence"/>
</dbReference>
<dbReference type="EMBL" id="BIXY01000024">
    <property type="protein sequence ID" value="GCF08456.1"/>
    <property type="molecule type" value="Genomic_DNA"/>
</dbReference>
<proteinExistence type="predicted"/>
<protein>
    <submittedName>
        <fullName evidence="1">Uncharacterized protein</fullName>
    </submittedName>
</protein>
<accession>A0A5A5TBC5</accession>
<reference evidence="1 2" key="1">
    <citation type="submission" date="2019-01" db="EMBL/GenBank/DDBJ databases">
        <title>Draft genome sequence of Dictyobacter sp. Uno17.</title>
        <authorList>
            <person name="Wang C.M."/>
            <person name="Zheng Y."/>
            <person name="Sakai Y."/>
            <person name="Abe K."/>
            <person name="Yokota A."/>
            <person name="Yabe S."/>
        </authorList>
    </citation>
    <scope>NUCLEOTIDE SEQUENCE [LARGE SCALE GENOMIC DNA]</scope>
    <source>
        <strain evidence="1 2">Uno17</strain>
    </source>
</reference>
<gene>
    <name evidence="1" type="ORF">KDI_20200</name>
</gene>